<organism evidence="2 3">
    <name type="scientific">Carboxydichorda subterranea</name>
    <dbReference type="NCBI Taxonomy" id="3109565"/>
    <lineage>
        <taxon>Bacteria</taxon>
        <taxon>Bacillati</taxon>
        <taxon>Bacillota</taxon>
        <taxon>Limnochordia</taxon>
        <taxon>Limnochordales</taxon>
        <taxon>Geochordaceae</taxon>
        <taxon>Carboxydichorda</taxon>
    </lineage>
</organism>
<accession>A0ABZ1C3R7</accession>
<protein>
    <recommendedName>
        <fullName evidence="4">DUF4401 domain-containing protein</fullName>
    </recommendedName>
</protein>
<feature type="transmembrane region" description="Helical" evidence="1">
    <location>
        <begin position="22"/>
        <end position="42"/>
    </location>
</feature>
<reference evidence="2 3" key="1">
    <citation type="journal article" date="2024" name="Front. Microbiol.">
        <title>Novel thermophilic genera Geochorda gen. nov. and Carboxydochorda gen. nov. from the deep terrestrial subsurface reveal the ecophysiological diversity in the class Limnochordia.</title>
        <authorList>
            <person name="Karnachuk O.V."/>
            <person name="Lukina A.P."/>
            <person name="Avakyan M.R."/>
            <person name="Kadnikov V.V."/>
            <person name="Begmatov S."/>
            <person name="Beletsky A.V."/>
            <person name="Vlasova K.G."/>
            <person name="Novikov A.A."/>
            <person name="Shcherbakova V.A."/>
            <person name="Mardanov A.V."/>
            <person name="Ravin N.V."/>
        </authorList>
    </citation>
    <scope>NUCLEOTIDE SEQUENCE [LARGE SCALE GENOMIC DNA]</scope>
    <source>
        <strain evidence="2 3">L945</strain>
    </source>
</reference>
<keyword evidence="3" id="KW-1185">Reference proteome</keyword>
<evidence type="ECO:0000313" key="3">
    <source>
        <dbReference type="Proteomes" id="UP001332192"/>
    </source>
</evidence>
<sequence length="95" mass="10478">MDRWLRSVAPALSFRQMTMGTLGFQMGGYLAIALGGAFLVLGSSLPRTFYLYWAAATLLFGSVSLYYFRSFHASQLVLLPSIVLGLFYLTSRGPV</sequence>
<dbReference type="RefSeq" id="WP_324718029.1">
    <property type="nucleotide sequence ID" value="NZ_CP141615.1"/>
</dbReference>
<keyword evidence="1" id="KW-1133">Transmembrane helix</keyword>
<dbReference type="Proteomes" id="UP001332192">
    <property type="component" value="Chromosome"/>
</dbReference>
<evidence type="ECO:0000313" key="2">
    <source>
        <dbReference type="EMBL" id="WRP18757.1"/>
    </source>
</evidence>
<gene>
    <name evidence="2" type="ORF">U7230_07130</name>
</gene>
<dbReference type="EMBL" id="CP141615">
    <property type="protein sequence ID" value="WRP18757.1"/>
    <property type="molecule type" value="Genomic_DNA"/>
</dbReference>
<keyword evidence="1" id="KW-0812">Transmembrane</keyword>
<proteinExistence type="predicted"/>
<evidence type="ECO:0000256" key="1">
    <source>
        <dbReference type="SAM" id="Phobius"/>
    </source>
</evidence>
<keyword evidence="1" id="KW-0472">Membrane</keyword>
<feature type="transmembrane region" description="Helical" evidence="1">
    <location>
        <begin position="73"/>
        <end position="90"/>
    </location>
</feature>
<feature type="transmembrane region" description="Helical" evidence="1">
    <location>
        <begin position="49"/>
        <end position="67"/>
    </location>
</feature>
<evidence type="ECO:0008006" key="4">
    <source>
        <dbReference type="Google" id="ProtNLM"/>
    </source>
</evidence>
<name>A0ABZ1C3R7_9FIRM</name>